<dbReference type="GO" id="GO:0004497">
    <property type="term" value="F:monooxygenase activity"/>
    <property type="evidence" value="ECO:0007669"/>
    <property type="project" value="UniProtKB-KW"/>
</dbReference>
<dbReference type="GO" id="GO:0071949">
    <property type="term" value="F:FAD binding"/>
    <property type="evidence" value="ECO:0007669"/>
    <property type="project" value="InterPro"/>
</dbReference>
<evidence type="ECO:0000313" key="3">
    <source>
        <dbReference type="Proteomes" id="UP000002168"/>
    </source>
</evidence>
<dbReference type="Pfam" id="PF01494">
    <property type="entry name" value="FAD_binding_3"/>
    <property type="match status" value="1"/>
</dbReference>
<dbReference type="PANTHER" id="PTHR43747:SF1">
    <property type="entry name" value="SLR1998 PROTEIN"/>
    <property type="match status" value="1"/>
</dbReference>
<dbReference type="Gene3D" id="3.50.50.60">
    <property type="entry name" value="FAD/NAD(P)-binding domain"/>
    <property type="match status" value="1"/>
</dbReference>
<dbReference type="KEGG" id="swd:Swoo_4289"/>
<dbReference type="HOGENOM" id="CLU_024648_6_2_6"/>
<dbReference type="eggNOG" id="COG0644">
    <property type="taxonomic scope" value="Bacteria"/>
</dbReference>
<dbReference type="STRING" id="392500.Swoo_4289"/>
<protein>
    <submittedName>
        <fullName evidence="2">Monooxygenase FAD-binding</fullName>
    </submittedName>
</protein>
<dbReference type="InterPro" id="IPR002938">
    <property type="entry name" value="FAD-bd"/>
</dbReference>
<dbReference type="EMBL" id="CP000961">
    <property type="protein sequence ID" value="ACA88544.1"/>
    <property type="molecule type" value="Genomic_DNA"/>
</dbReference>
<evidence type="ECO:0000313" key="2">
    <source>
        <dbReference type="EMBL" id="ACA88544.1"/>
    </source>
</evidence>
<dbReference type="PANTHER" id="PTHR43747">
    <property type="entry name" value="FAD-BINDING PROTEIN"/>
    <property type="match status" value="1"/>
</dbReference>
<organism evidence="2 3">
    <name type="scientific">Shewanella woodyi (strain ATCC 51908 / MS32)</name>
    <dbReference type="NCBI Taxonomy" id="392500"/>
    <lineage>
        <taxon>Bacteria</taxon>
        <taxon>Pseudomonadati</taxon>
        <taxon>Pseudomonadota</taxon>
        <taxon>Gammaproteobacteria</taxon>
        <taxon>Alteromonadales</taxon>
        <taxon>Shewanellaceae</taxon>
        <taxon>Shewanella</taxon>
    </lineage>
</organism>
<accession>B1KIP8</accession>
<dbReference type="SUPFAM" id="SSF51905">
    <property type="entry name" value="FAD/NAD(P)-binding domain"/>
    <property type="match status" value="1"/>
</dbReference>
<dbReference type="Proteomes" id="UP000002168">
    <property type="component" value="Chromosome"/>
</dbReference>
<keyword evidence="2" id="KW-0560">Oxidoreductase</keyword>
<proteinExistence type="predicted"/>
<feature type="domain" description="FAD-binding" evidence="1">
    <location>
        <begin position="5"/>
        <end position="320"/>
    </location>
</feature>
<dbReference type="InterPro" id="IPR050816">
    <property type="entry name" value="Flavin-dep_Halogenase_NPB"/>
</dbReference>
<name>B1KIP8_SHEWM</name>
<dbReference type="AlphaFoldDB" id="B1KIP8"/>
<reference evidence="2 3" key="1">
    <citation type="submission" date="2008-02" db="EMBL/GenBank/DDBJ databases">
        <title>Complete sequence of Shewanella woodyi ATCC 51908.</title>
        <authorList>
            <consortium name="US DOE Joint Genome Institute"/>
            <person name="Copeland A."/>
            <person name="Lucas S."/>
            <person name="Lapidus A."/>
            <person name="Glavina del Rio T."/>
            <person name="Dalin E."/>
            <person name="Tice H."/>
            <person name="Bruce D."/>
            <person name="Goodwin L."/>
            <person name="Pitluck S."/>
            <person name="Sims D."/>
            <person name="Brettin T."/>
            <person name="Detter J.C."/>
            <person name="Han C."/>
            <person name="Kuske C.R."/>
            <person name="Schmutz J."/>
            <person name="Larimer F."/>
            <person name="Land M."/>
            <person name="Hauser L."/>
            <person name="Kyrpides N."/>
            <person name="Lykidis A."/>
            <person name="Zhao J.-S."/>
            <person name="Richardson P."/>
        </authorList>
    </citation>
    <scope>NUCLEOTIDE SEQUENCE [LARGE SCALE GENOMIC DNA]</scope>
    <source>
        <strain evidence="3">ATCC 51908 / MS32</strain>
    </source>
</reference>
<evidence type="ECO:0000259" key="1">
    <source>
        <dbReference type="Pfam" id="PF01494"/>
    </source>
</evidence>
<keyword evidence="2" id="KW-0503">Monooxygenase</keyword>
<dbReference type="InterPro" id="IPR036188">
    <property type="entry name" value="FAD/NAD-bd_sf"/>
</dbReference>
<sequence length="372" mass="41460">MINTKYDVVILGGGPAGLAAAIAIRTKTNASVLLVDRQNKGEVRVGENCPPETVLLLKQLGVAKEFYRGGHQTCPGYASVWGRDTPGYNDFIVNPQGPAWRLNRQAFDKMLADRAELCGAQISWSTRFIDAQKHSDESEGFILRLVKKSEDKECNVQARFVIDATGSTASFAGKLDINKSVDDELFATVRFSTLAHGRGSKQIQLEAFEHGWCYHALLPAEKVVSMVVTEKKHLATLREAEFQGFNDLLQSTTLIGPSLAKLDLEQSTYHTYCIRSGVLPAAEGCNWMAIGDAVASFDPIAAQGIYKGLSHGLQAGEKVLSWFENRENSQLRFSQQVKSQYGDYQRNRSHVYHLENRWSNAHFWLNRQHLPL</sequence>
<dbReference type="Gene3D" id="3.30.9.100">
    <property type="match status" value="1"/>
</dbReference>
<dbReference type="PRINTS" id="PR00368">
    <property type="entry name" value="FADPNR"/>
</dbReference>
<gene>
    <name evidence="2" type="ordered locus">Swoo_4289</name>
</gene>
<keyword evidence="3" id="KW-1185">Reference proteome</keyword>
<dbReference type="RefSeq" id="WP_012326871.1">
    <property type="nucleotide sequence ID" value="NC_010506.1"/>
</dbReference>